<comment type="catalytic activity">
    <reaction evidence="11">
        <text>N-terminal L-seryl-[histone H4] + acetyl-CoA = N-terminal N(alpha)-acetyl-L-seryl-[histone H4] + CoA + H(+)</text>
        <dbReference type="Rhea" id="RHEA:50596"/>
        <dbReference type="Rhea" id="RHEA-COMP:12740"/>
        <dbReference type="Rhea" id="RHEA-COMP:12743"/>
        <dbReference type="ChEBI" id="CHEBI:15378"/>
        <dbReference type="ChEBI" id="CHEBI:57287"/>
        <dbReference type="ChEBI" id="CHEBI:57288"/>
        <dbReference type="ChEBI" id="CHEBI:64738"/>
        <dbReference type="ChEBI" id="CHEBI:83690"/>
        <dbReference type="EC" id="2.3.1.257"/>
    </reaction>
</comment>
<dbReference type="SUPFAM" id="SSF55729">
    <property type="entry name" value="Acyl-CoA N-acyltransferases (Nat)"/>
    <property type="match status" value="1"/>
</dbReference>
<dbReference type="Pfam" id="PF00583">
    <property type="entry name" value="Acetyltransf_1"/>
    <property type="match status" value="1"/>
</dbReference>
<keyword evidence="6" id="KW-0963">Cytoplasm</keyword>
<name>A0A9P6JTK1_9AGAR</name>
<organism evidence="13 14">
    <name type="scientific">Crepidotus variabilis</name>
    <dbReference type="NCBI Taxonomy" id="179855"/>
    <lineage>
        <taxon>Eukaryota</taxon>
        <taxon>Fungi</taxon>
        <taxon>Dikarya</taxon>
        <taxon>Basidiomycota</taxon>
        <taxon>Agaricomycotina</taxon>
        <taxon>Agaricomycetes</taxon>
        <taxon>Agaricomycetidae</taxon>
        <taxon>Agaricales</taxon>
        <taxon>Agaricineae</taxon>
        <taxon>Crepidotaceae</taxon>
        <taxon>Crepidotus</taxon>
    </lineage>
</organism>
<dbReference type="PANTHER" id="PTHR20531">
    <property type="entry name" value="N-ALPHA-ACETYLTRANSFERASE 40"/>
    <property type="match status" value="1"/>
</dbReference>
<dbReference type="GO" id="GO:1990189">
    <property type="term" value="F:protein N-terminal-serine acetyltransferase activity"/>
    <property type="evidence" value="ECO:0007669"/>
    <property type="project" value="UniProtKB-EC"/>
</dbReference>
<dbReference type="AlphaFoldDB" id="A0A9P6JTK1"/>
<evidence type="ECO:0000256" key="1">
    <source>
        <dbReference type="ARBA" id="ARBA00004123"/>
    </source>
</evidence>
<accession>A0A9P6JTK1</accession>
<dbReference type="InterPro" id="IPR000182">
    <property type="entry name" value="GNAT_dom"/>
</dbReference>
<comment type="subcellular location">
    <subcellularLocation>
        <location evidence="2">Cytoplasm</location>
    </subcellularLocation>
    <subcellularLocation>
        <location evidence="1">Nucleus</location>
    </subcellularLocation>
</comment>
<feature type="domain" description="N-acetyltransferase" evidence="12">
    <location>
        <begin position="42"/>
        <end position="192"/>
    </location>
</feature>
<evidence type="ECO:0000256" key="5">
    <source>
        <dbReference type="ARBA" id="ARBA00015043"/>
    </source>
</evidence>
<keyword evidence="14" id="KW-1185">Reference proteome</keyword>
<evidence type="ECO:0000256" key="8">
    <source>
        <dbReference type="ARBA" id="ARBA00023242"/>
    </source>
</evidence>
<comment type="catalytic activity">
    <reaction evidence="10">
        <text>N-terminal L-seryl-[histone H2A] + acetyl-CoA = N-terminal N(alpha)-acetyl-L-seryl-[histone H2A] + CoA + H(+)</text>
        <dbReference type="Rhea" id="RHEA:50600"/>
        <dbReference type="Rhea" id="RHEA-COMP:12742"/>
        <dbReference type="Rhea" id="RHEA-COMP:12744"/>
        <dbReference type="ChEBI" id="CHEBI:15378"/>
        <dbReference type="ChEBI" id="CHEBI:57287"/>
        <dbReference type="ChEBI" id="CHEBI:57288"/>
        <dbReference type="ChEBI" id="CHEBI:64738"/>
        <dbReference type="ChEBI" id="CHEBI:83690"/>
        <dbReference type="EC" id="2.3.1.257"/>
    </reaction>
</comment>
<dbReference type="GO" id="GO:0010485">
    <property type="term" value="F:histone H4 acetyltransferase activity"/>
    <property type="evidence" value="ECO:0007669"/>
    <property type="project" value="InterPro"/>
</dbReference>
<evidence type="ECO:0000256" key="3">
    <source>
        <dbReference type="ARBA" id="ARBA00008870"/>
    </source>
</evidence>
<evidence type="ECO:0000256" key="9">
    <source>
        <dbReference type="ARBA" id="ARBA00023315"/>
    </source>
</evidence>
<dbReference type="EMBL" id="MU157833">
    <property type="protein sequence ID" value="KAF9531993.1"/>
    <property type="molecule type" value="Genomic_DNA"/>
</dbReference>
<dbReference type="InterPro" id="IPR039949">
    <property type="entry name" value="NAA40"/>
</dbReference>
<sequence>MPQDLNTSRETKMANKATSKALTALISSNYEFDTATFEVKVVHSRDLKKAQTERIVSLFEENMFELLKDSSLGWNPKEKHKELFHPLSRYFIIQDDQKNIVAFVMFRFEHENDENLLYIYEIQVWSSIQSKGLGKRLMTDVELVAKHYSMEKVMLTVLQKNSRACSFYESLGFTMDSSSPDSGDTVAEDTSENPAIDYKILSKVVPID</sequence>
<protein>
    <recommendedName>
        <fullName evidence="5">N-alpha-acetyltransferase 40</fullName>
        <ecNumber evidence="4">2.3.1.257</ecNumber>
    </recommendedName>
</protein>
<dbReference type="PANTHER" id="PTHR20531:SF1">
    <property type="entry name" value="N-ALPHA-ACETYLTRANSFERASE 40"/>
    <property type="match status" value="1"/>
</dbReference>
<evidence type="ECO:0000313" key="13">
    <source>
        <dbReference type="EMBL" id="KAF9531993.1"/>
    </source>
</evidence>
<dbReference type="Proteomes" id="UP000807306">
    <property type="component" value="Unassembled WGS sequence"/>
</dbReference>
<evidence type="ECO:0000256" key="2">
    <source>
        <dbReference type="ARBA" id="ARBA00004496"/>
    </source>
</evidence>
<dbReference type="InterPro" id="IPR016181">
    <property type="entry name" value="Acyl_CoA_acyltransferase"/>
</dbReference>
<dbReference type="OrthoDB" id="424551at2759"/>
<dbReference type="GO" id="GO:0005634">
    <property type="term" value="C:nucleus"/>
    <property type="evidence" value="ECO:0007669"/>
    <property type="project" value="UniProtKB-SubCell"/>
</dbReference>
<evidence type="ECO:0000256" key="6">
    <source>
        <dbReference type="ARBA" id="ARBA00022490"/>
    </source>
</evidence>
<evidence type="ECO:0000256" key="10">
    <source>
        <dbReference type="ARBA" id="ARBA00047821"/>
    </source>
</evidence>
<dbReference type="PROSITE" id="PS51186">
    <property type="entry name" value="GNAT"/>
    <property type="match status" value="1"/>
</dbReference>
<keyword evidence="7" id="KW-0808">Transferase</keyword>
<comment type="similarity">
    <text evidence="3">Belongs to the acetyltransferase family. NAA40 subfamily.</text>
</comment>
<evidence type="ECO:0000256" key="7">
    <source>
        <dbReference type="ARBA" id="ARBA00022679"/>
    </source>
</evidence>
<keyword evidence="8" id="KW-0539">Nucleus</keyword>
<dbReference type="GO" id="GO:0005737">
    <property type="term" value="C:cytoplasm"/>
    <property type="evidence" value="ECO:0007669"/>
    <property type="project" value="UniProtKB-SubCell"/>
</dbReference>
<dbReference type="Gene3D" id="3.40.630.30">
    <property type="match status" value="1"/>
</dbReference>
<proteinExistence type="inferred from homology"/>
<evidence type="ECO:0000313" key="14">
    <source>
        <dbReference type="Proteomes" id="UP000807306"/>
    </source>
</evidence>
<dbReference type="EC" id="2.3.1.257" evidence="4"/>
<evidence type="ECO:0000256" key="4">
    <source>
        <dbReference type="ARBA" id="ARBA00012950"/>
    </source>
</evidence>
<reference evidence="13" key="1">
    <citation type="submission" date="2020-11" db="EMBL/GenBank/DDBJ databases">
        <authorList>
            <consortium name="DOE Joint Genome Institute"/>
            <person name="Ahrendt S."/>
            <person name="Riley R."/>
            <person name="Andreopoulos W."/>
            <person name="Labutti K."/>
            <person name="Pangilinan J."/>
            <person name="Ruiz-Duenas F.J."/>
            <person name="Barrasa J.M."/>
            <person name="Sanchez-Garcia M."/>
            <person name="Camarero S."/>
            <person name="Miyauchi S."/>
            <person name="Serrano A."/>
            <person name="Linde D."/>
            <person name="Babiker R."/>
            <person name="Drula E."/>
            <person name="Ayuso-Fernandez I."/>
            <person name="Pacheco R."/>
            <person name="Padilla G."/>
            <person name="Ferreira P."/>
            <person name="Barriuso J."/>
            <person name="Kellner H."/>
            <person name="Castanera R."/>
            <person name="Alfaro M."/>
            <person name="Ramirez L."/>
            <person name="Pisabarro A.G."/>
            <person name="Kuo A."/>
            <person name="Tritt A."/>
            <person name="Lipzen A."/>
            <person name="He G."/>
            <person name="Yan M."/>
            <person name="Ng V."/>
            <person name="Cullen D."/>
            <person name="Martin F."/>
            <person name="Rosso M.-N."/>
            <person name="Henrissat B."/>
            <person name="Hibbett D."/>
            <person name="Martinez A.T."/>
            <person name="Grigoriev I.V."/>
        </authorList>
    </citation>
    <scope>NUCLEOTIDE SEQUENCE</scope>
    <source>
        <strain evidence="13">CBS 506.95</strain>
    </source>
</reference>
<evidence type="ECO:0000259" key="12">
    <source>
        <dbReference type="PROSITE" id="PS51186"/>
    </source>
</evidence>
<dbReference type="CDD" id="cd04301">
    <property type="entry name" value="NAT_SF"/>
    <property type="match status" value="1"/>
</dbReference>
<comment type="caution">
    <text evidence="13">The sequence shown here is derived from an EMBL/GenBank/DDBJ whole genome shotgun (WGS) entry which is preliminary data.</text>
</comment>
<evidence type="ECO:0000256" key="11">
    <source>
        <dbReference type="ARBA" id="ARBA00049524"/>
    </source>
</evidence>
<dbReference type="GO" id="GO:0043998">
    <property type="term" value="F:histone H2A acetyltransferase activity"/>
    <property type="evidence" value="ECO:0007669"/>
    <property type="project" value="InterPro"/>
</dbReference>
<keyword evidence="9" id="KW-0012">Acyltransferase</keyword>
<gene>
    <name evidence="13" type="ORF">CPB83DRAFT_808211</name>
</gene>